<evidence type="ECO:0000313" key="11">
    <source>
        <dbReference type="EMBL" id="OSS42577.1"/>
    </source>
</evidence>
<dbReference type="GO" id="GO:0009249">
    <property type="term" value="P:protein lipoylation"/>
    <property type="evidence" value="ECO:0007669"/>
    <property type="project" value="InterPro"/>
</dbReference>
<feature type="domain" description="BPL/LPL catalytic" evidence="10">
    <location>
        <begin position="31"/>
        <end position="213"/>
    </location>
</feature>
<evidence type="ECO:0000256" key="6">
    <source>
        <dbReference type="PIRNR" id="PIRNR016262"/>
    </source>
</evidence>
<dbReference type="InterPro" id="IPR000544">
    <property type="entry name" value="Octanoyltransferase"/>
</dbReference>
<dbReference type="Gene3D" id="3.30.930.10">
    <property type="entry name" value="Bira Bifunctional Protein, Domain 2"/>
    <property type="match status" value="1"/>
</dbReference>
<evidence type="ECO:0000256" key="9">
    <source>
        <dbReference type="PIRSR" id="PIRSR016262-3"/>
    </source>
</evidence>
<feature type="active site" description="Acyl-thioester intermediate" evidence="5 7">
    <location>
        <position position="174"/>
    </location>
</feature>
<reference evidence="11 12" key="1">
    <citation type="journal article" date="2017" name="Front. Microbiol.">
        <title>Genome Sequence of Desulfurella amilsii Strain TR1 and Comparative Genomics of Desulfurellaceae Family.</title>
        <authorList>
            <person name="Florentino A.P."/>
            <person name="Stams A.J."/>
            <person name="Sanchez-Andrea I."/>
        </authorList>
    </citation>
    <scope>NUCLEOTIDE SEQUENCE [LARGE SCALE GENOMIC DNA]</scope>
    <source>
        <strain evidence="11 12">TR1</strain>
    </source>
</reference>
<gene>
    <name evidence="5" type="primary">lipB</name>
    <name evidence="11" type="ORF">DESAMIL20_625</name>
</gene>
<evidence type="ECO:0000256" key="2">
    <source>
        <dbReference type="ARBA" id="ARBA00022679"/>
    </source>
</evidence>
<evidence type="ECO:0000256" key="5">
    <source>
        <dbReference type="HAMAP-Rule" id="MF_00013"/>
    </source>
</evidence>
<dbReference type="Pfam" id="PF21948">
    <property type="entry name" value="LplA-B_cat"/>
    <property type="match status" value="1"/>
</dbReference>
<proteinExistence type="inferred from homology"/>
<feature type="site" description="Lowers pKa of active site Cys" evidence="5 9">
    <location>
        <position position="140"/>
    </location>
</feature>
<comment type="function">
    <text evidence="4 5 6">Catalyzes the transfer of endogenously produced octanoic acid from octanoyl-acyl-carrier-protein onto the lipoyl domains of lipoate-dependent enzymes. Lipoyl-ACP can also act as a substrate although octanoyl-ACP is likely to be the physiological substrate.</text>
</comment>
<comment type="miscellaneous">
    <text evidence="5">In the reaction, the free carboxyl group of octanoic acid is attached via an amide linkage to the epsilon-amino group of a specific lysine residue of lipoyl domains of lipoate-dependent enzymes.</text>
</comment>
<organism evidence="11 12">
    <name type="scientific">Desulfurella amilsii</name>
    <dbReference type="NCBI Taxonomy" id="1562698"/>
    <lineage>
        <taxon>Bacteria</taxon>
        <taxon>Pseudomonadati</taxon>
        <taxon>Campylobacterota</taxon>
        <taxon>Desulfurellia</taxon>
        <taxon>Desulfurellales</taxon>
        <taxon>Desulfurellaceae</taxon>
        <taxon>Desulfurella</taxon>
    </lineage>
</organism>
<comment type="pathway">
    <text evidence="1 5 6">Protein modification; protein lipoylation via endogenous pathway; protein N(6)-(lipoyl)lysine from octanoyl-[acyl-carrier-protein]: step 1/2.</text>
</comment>
<keyword evidence="2 5" id="KW-0808">Transferase</keyword>
<name>A0A1X4XYG4_9BACT</name>
<dbReference type="CDD" id="cd16444">
    <property type="entry name" value="LipB"/>
    <property type="match status" value="1"/>
</dbReference>
<evidence type="ECO:0000259" key="10">
    <source>
        <dbReference type="PROSITE" id="PS51733"/>
    </source>
</evidence>
<feature type="binding site" evidence="5 8">
    <location>
        <begin position="76"/>
        <end position="83"/>
    </location>
    <ligand>
        <name>substrate</name>
    </ligand>
</feature>
<dbReference type="PROSITE" id="PS51733">
    <property type="entry name" value="BPL_LPL_CATALYTIC"/>
    <property type="match status" value="1"/>
</dbReference>
<dbReference type="NCBIfam" id="NF010925">
    <property type="entry name" value="PRK14345.1"/>
    <property type="match status" value="1"/>
</dbReference>
<dbReference type="AlphaFoldDB" id="A0A1X4XYG4"/>
<comment type="caution">
    <text evidence="11">The sequence shown here is derived from an EMBL/GenBank/DDBJ whole genome shotgun (WGS) entry which is preliminary data.</text>
</comment>
<dbReference type="RefSeq" id="WP_158090496.1">
    <property type="nucleotide sequence ID" value="NZ_MDSU01000013.1"/>
</dbReference>
<dbReference type="PANTHER" id="PTHR10993">
    <property type="entry name" value="OCTANOYLTRANSFERASE"/>
    <property type="match status" value="1"/>
</dbReference>
<dbReference type="EC" id="2.3.1.181" evidence="5 6"/>
<keyword evidence="3 5" id="KW-0012">Acyltransferase</keyword>
<dbReference type="InterPro" id="IPR020605">
    <property type="entry name" value="Octanoyltransferase_CS"/>
</dbReference>
<comment type="catalytic activity">
    <reaction evidence="5 6">
        <text>octanoyl-[ACP] + L-lysyl-[protein] = N(6)-octanoyl-L-lysyl-[protein] + holo-[ACP] + H(+)</text>
        <dbReference type="Rhea" id="RHEA:17665"/>
        <dbReference type="Rhea" id="RHEA-COMP:9636"/>
        <dbReference type="Rhea" id="RHEA-COMP:9685"/>
        <dbReference type="Rhea" id="RHEA-COMP:9752"/>
        <dbReference type="Rhea" id="RHEA-COMP:9928"/>
        <dbReference type="ChEBI" id="CHEBI:15378"/>
        <dbReference type="ChEBI" id="CHEBI:29969"/>
        <dbReference type="ChEBI" id="CHEBI:64479"/>
        <dbReference type="ChEBI" id="CHEBI:78463"/>
        <dbReference type="ChEBI" id="CHEBI:78809"/>
        <dbReference type="EC" id="2.3.1.181"/>
    </reaction>
</comment>
<dbReference type="EMBL" id="MDSU01000013">
    <property type="protein sequence ID" value="OSS42577.1"/>
    <property type="molecule type" value="Genomic_DNA"/>
</dbReference>
<dbReference type="PANTHER" id="PTHR10993:SF7">
    <property type="entry name" value="LIPOYLTRANSFERASE 2, MITOCHONDRIAL-RELATED"/>
    <property type="match status" value="1"/>
</dbReference>
<keyword evidence="12" id="KW-1185">Reference proteome</keyword>
<evidence type="ECO:0000256" key="3">
    <source>
        <dbReference type="ARBA" id="ARBA00023315"/>
    </source>
</evidence>
<dbReference type="GO" id="GO:0033819">
    <property type="term" value="F:lipoyl(octanoyl) transferase activity"/>
    <property type="evidence" value="ECO:0007669"/>
    <property type="project" value="UniProtKB-EC"/>
</dbReference>
<dbReference type="GO" id="GO:0005737">
    <property type="term" value="C:cytoplasm"/>
    <property type="evidence" value="ECO:0007669"/>
    <property type="project" value="UniProtKB-SubCell"/>
</dbReference>
<dbReference type="PROSITE" id="PS01313">
    <property type="entry name" value="LIPB"/>
    <property type="match status" value="1"/>
</dbReference>
<dbReference type="UniPathway" id="UPA00538">
    <property type="reaction ID" value="UER00592"/>
</dbReference>
<comment type="subcellular location">
    <subcellularLocation>
        <location evidence="5">Cytoplasm</location>
    </subcellularLocation>
</comment>
<sequence>MDKCSVCRLGVVEYQKAYQIQRDLVEKKLKEPSRDVLLLLEHPPTITLGKSGKIENIVVEKIVLEKHNIALHFVDRGGDVTYHGPGQLVGYPIIDIEEKNITFHDYIYNLEQTIIDTLSAIGIKSYRRENYRGVWTDSGKIASIGIRVVRKVTMHGFALNVSTNLEHFSFIIPCGLSNERMTSVFEIKQNHIPIDTVMRIYEENFSRIFEYELDYDALLA</sequence>
<evidence type="ECO:0000256" key="4">
    <source>
        <dbReference type="ARBA" id="ARBA00024732"/>
    </source>
</evidence>
<dbReference type="HAMAP" id="MF_00013">
    <property type="entry name" value="LipB"/>
    <property type="match status" value="1"/>
</dbReference>
<protein>
    <recommendedName>
        <fullName evidence="5 6">Octanoyltransferase</fullName>
        <ecNumber evidence="5 6">2.3.1.181</ecNumber>
    </recommendedName>
    <alternativeName>
        <fullName evidence="5">Lipoate-protein ligase B</fullName>
    </alternativeName>
    <alternativeName>
        <fullName evidence="5">Lipoyl/octanoyl transferase</fullName>
    </alternativeName>
    <alternativeName>
        <fullName evidence="5">Octanoyl-[acyl-carrier-protein]-protein N-octanoyltransferase</fullName>
    </alternativeName>
</protein>
<dbReference type="OrthoDB" id="9787061at2"/>
<dbReference type="SUPFAM" id="SSF55681">
    <property type="entry name" value="Class II aaRS and biotin synthetases"/>
    <property type="match status" value="1"/>
</dbReference>
<dbReference type="NCBIfam" id="TIGR00214">
    <property type="entry name" value="lipB"/>
    <property type="match status" value="1"/>
</dbReference>
<evidence type="ECO:0000313" key="12">
    <source>
        <dbReference type="Proteomes" id="UP000194141"/>
    </source>
</evidence>
<accession>A0A1X4XYG4</accession>
<dbReference type="STRING" id="1562698.DESAMIL20_625"/>
<evidence type="ECO:0000256" key="8">
    <source>
        <dbReference type="PIRSR" id="PIRSR016262-2"/>
    </source>
</evidence>
<feature type="binding site" evidence="5 8">
    <location>
        <begin position="143"/>
        <end position="145"/>
    </location>
    <ligand>
        <name>substrate</name>
    </ligand>
</feature>
<dbReference type="InterPro" id="IPR045864">
    <property type="entry name" value="aa-tRNA-synth_II/BPL/LPL"/>
</dbReference>
<comment type="similarity">
    <text evidence="5 6">Belongs to the LipB family.</text>
</comment>
<evidence type="ECO:0000256" key="1">
    <source>
        <dbReference type="ARBA" id="ARBA00004821"/>
    </source>
</evidence>
<keyword evidence="5" id="KW-0963">Cytoplasm</keyword>
<dbReference type="Proteomes" id="UP000194141">
    <property type="component" value="Unassembled WGS sequence"/>
</dbReference>
<dbReference type="PIRSF" id="PIRSF016262">
    <property type="entry name" value="LPLase"/>
    <property type="match status" value="1"/>
</dbReference>
<dbReference type="InterPro" id="IPR004143">
    <property type="entry name" value="BPL_LPL_catalytic"/>
</dbReference>
<evidence type="ECO:0000256" key="7">
    <source>
        <dbReference type="PIRSR" id="PIRSR016262-1"/>
    </source>
</evidence>
<feature type="binding site" evidence="5 8">
    <location>
        <begin position="156"/>
        <end position="158"/>
    </location>
    <ligand>
        <name>substrate</name>
    </ligand>
</feature>